<proteinExistence type="inferred from homology"/>
<sequence length="537" mass="57161">MQDGTLLGPVTGTTPLPATLPRSRLCPPIPGTPRRSMTAETLTAVPRFEPEGTYRLHIGGRWVPTEATFETVDPSLGRPWALIGQASRQQVDDAVAAAWAALPAWSRSSLATRQRILGAIADRVEASADRWTRLLPTENGRPVREVALADVPSTAAIYRFFAGIVRDHHGEQIPVEDPHSLVYTTREPLGVIAAILPWNSPIITLANKLAPALACGNTMVVKPSEFASASILEFVSLVEDLLPPGVLNVVTGDGPAVGAALVGHRDVAKVTLTGGGATARKIMATAAESLTPTIMELGGKSAMIVAEDADVDRAVADALMGIYLANGEACIASSRLLLHVDVADEFLHRFATTARSIRVGDALDPTTQVGPLVSRPHFERVVSTLQRARSEGVEVLAGDETLELPTANADGFFLRPTLLLDPHGGSAVTSEEVFGPVTVAETFTDYDDAVARANSTRYGLAAGVWTKDLARAHSMAQALESGIVWVNKWFDLPAGMPMGGVKDSGFGRELSRETLLEYSASKVVDIDLGAPRFPLWD</sequence>
<comment type="caution">
    <text evidence="6">The sequence shown here is derived from an EMBL/GenBank/DDBJ whole genome shotgun (WGS) entry which is preliminary data.</text>
</comment>
<dbReference type="Pfam" id="PF00171">
    <property type="entry name" value="Aldedh"/>
    <property type="match status" value="1"/>
</dbReference>
<dbReference type="RefSeq" id="WP_305999223.1">
    <property type="nucleotide sequence ID" value="NZ_JASNFN010000005.1"/>
</dbReference>
<feature type="domain" description="Aldehyde dehydrogenase" evidence="5">
    <location>
        <begin position="62"/>
        <end position="524"/>
    </location>
</feature>
<dbReference type="Gene3D" id="3.40.605.10">
    <property type="entry name" value="Aldehyde Dehydrogenase, Chain A, domain 1"/>
    <property type="match status" value="1"/>
</dbReference>
<comment type="similarity">
    <text evidence="3">Belongs to the aldehyde dehydrogenase family.</text>
</comment>
<dbReference type="InterPro" id="IPR016161">
    <property type="entry name" value="Ald_DH/histidinol_DH"/>
</dbReference>
<dbReference type="Gene3D" id="3.40.309.10">
    <property type="entry name" value="Aldehyde Dehydrogenase, Chain A, domain 2"/>
    <property type="match status" value="1"/>
</dbReference>
<evidence type="ECO:0000256" key="4">
    <source>
        <dbReference type="SAM" id="MobiDB-lite"/>
    </source>
</evidence>
<keyword evidence="7" id="KW-1185">Reference proteome</keyword>
<keyword evidence="1 3" id="KW-0560">Oxidoreductase</keyword>
<dbReference type="EMBL" id="JASNFN010000005">
    <property type="protein sequence ID" value="MDP5182534.1"/>
    <property type="molecule type" value="Genomic_DNA"/>
</dbReference>
<evidence type="ECO:0000313" key="7">
    <source>
        <dbReference type="Proteomes" id="UP001233673"/>
    </source>
</evidence>
<gene>
    <name evidence="6" type="ORF">QOZ88_07765</name>
</gene>
<evidence type="ECO:0000256" key="2">
    <source>
        <dbReference type="PROSITE-ProRule" id="PRU10007"/>
    </source>
</evidence>
<dbReference type="Proteomes" id="UP001233673">
    <property type="component" value="Unassembled WGS sequence"/>
</dbReference>
<dbReference type="PROSITE" id="PS00687">
    <property type="entry name" value="ALDEHYDE_DEHYDR_GLU"/>
    <property type="match status" value="1"/>
</dbReference>
<dbReference type="InterPro" id="IPR015590">
    <property type="entry name" value="Aldehyde_DH_dom"/>
</dbReference>
<evidence type="ECO:0000313" key="6">
    <source>
        <dbReference type="EMBL" id="MDP5182534.1"/>
    </source>
</evidence>
<accession>A0ABT9IAE6</accession>
<evidence type="ECO:0000256" key="1">
    <source>
        <dbReference type="ARBA" id="ARBA00023002"/>
    </source>
</evidence>
<reference evidence="7" key="1">
    <citation type="submission" date="2023-05" db="EMBL/GenBank/DDBJ databases">
        <title>Draft genome of Pseudofrankia sp. BMG5.37.</title>
        <authorList>
            <person name="Gtari M."/>
            <person name="Ghodhbane F."/>
            <person name="Sbissi I."/>
        </authorList>
    </citation>
    <scope>NUCLEOTIDE SEQUENCE [LARGE SCALE GENOMIC DNA]</scope>
    <source>
        <strain evidence="7">BMG 814</strain>
    </source>
</reference>
<dbReference type="PANTHER" id="PTHR11699">
    <property type="entry name" value="ALDEHYDE DEHYDROGENASE-RELATED"/>
    <property type="match status" value="1"/>
</dbReference>
<dbReference type="InterPro" id="IPR016160">
    <property type="entry name" value="Ald_DH_CS_CYS"/>
</dbReference>
<dbReference type="SUPFAM" id="SSF53720">
    <property type="entry name" value="ALDH-like"/>
    <property type="match status" value="1"/>
</dbReference>
<protein>
    <submittedName>
        <fullName evidence="6">Aldehyde dehydrogenase family protein</fullName>
    </submittedName>
</protein>
<name>A0ABT9IAE6_9ACTN</name>
<organism evidence="6 7">
    <name type="scientific">Blastococcus carthaginiensis</name>
    <dbReference type="NCBI Taxonomy" id="3050034"/>
    <lineage>
        <taxon>Bacteria</taxon>
        <taxon>Bacillati</taxon>
        <taxon>Actinomycetota</taxon>
        <taxon>Actinomycetes</taxon>
        <taxon>Geodermatophilales</taxon>
        <taxon>Geodermatophilaceae</taxon>
        <taxon>Blastococcus</taxon>
    </lineage>
</organism>
<feature type="active site" evidence="2">
    <location>
        <position position="296"/>
    </location>
</feature>
<evidence type="ECO:0000256" key="3">
    <source>
        <dbReference type="RuleBase" id="RU003345"/>
    </source>
</evidence>
<feature type="region of interest" description="Disordered" evidence="4">
    <location>
        <begin position="1"/>
        <end position="20"/>
    </location>
</feature>
<dbReference type="InterPro" id="IPR029510">
    <property type="entry name" value="Ald_DH_CS_GLU"/>
</dbReference>
<dbReference type="InterPro" id="IPR016163">
    <property type="entry name" value="Ald_DH_C"/>
</dbReference>
<dbReference type="InterPro" id="IPR016162">
    <property type="entry name" value="Ald_DH_N"/>
</dbReference>
<evidence type="ECO:0000259" key="5">
    <source>
        <dbReference type="Pfam" id="PF00171"/>
    </source>
</evidence>
<dbReference type="PROSITE" id="PS00070">
    <property type="entry name" value="ALDEHYDE_DEHYDR_CYS"/>
    <property type="match status" value="1"/>
</dbReference>